<dbReference type="AlphaFoldDB" id="A0AAV9ULX4"/>
<dbReference type="Pfam" id="PF20246">
    <property type="entry name" value="DUF6601"/>
    <property type="match status" value="1"/>
</dbReference>
<sequence>MRRFDLQTSGRARIDPVLSSASLSRWLWTPPSASSTSLHQLQLKSPIDAVDLDIDLDFSAFDIIQSSLFWAGRPDNFSPLHHYKSLRRDILATEKTHLHLVWFDETIFVKPLPLYLLNPAFYYSHIRPHPTFCPAARWLLYSYARLIAHPIDLLLAREHHLLPPDIEWNCWAPFAASLLEDISIDEFSGRFWYGALRLDRLNILCMLRMQPRGFFIDHHSKYGRFFQAKFKWLAITFFYISVLLASMQVVLATADSNGNDGADPSLGQNPILQRTFFWFGVLCMMLVVFSLVIVVTLFLLLFVWNFAATRKHHLMMKARRTANISTAV</sequence>
<dbReference type="InterPro" id="IPR046536">
    <property type="entry name" value="DUF6601"/>
</dbReference>
<dbReference type="PANTHER" id="PTHR34414">
    <property type="entry name" value="HET DOMAIN-CONTAINING PROTEIN-RELATED"/>
    <property type="match status" value="1"/>
</dbReference>
<feature type="transmembrane region" description="Helical" evidence="1">
    <location>
        <begin position="230"/>
        <end position="251"/>
    </location>
</feature>
<comment type="caution">
    <text evidence="2">The sequence shown here is derived from an EMBL/GenBank/DDBJ whole genome shotgun (WGS) entry which is preliminary data.</text>
</comment>
<reference evidence="2 3" key="1">
    <citation type="submission" date="2019-10" db="EMBL/GenBank/DDBJ databases">
        <authorList>
            <person name="Palmer J.M."/>
        </authorList>
    </citation>
    <scope>NUCLEOTIDE SEQUENCE [LARGE SCALE GENOMIC DNA]</scope>
    <source>
        <strain evidence="2 3">TWF696</strain>
    </source>
</reference>
<evidence type="ECO:0000313" key="2">
    <source>
        <dbReference type="EMBL" id="KAK6343989.1"/>
    </source>
</evidence>
<dbReference type="EMBL" id="JAVHNQ010000006">
    <property type="protein sequence ID" value="KAK6343989.1"/>
    <property type="molecule type" value="Genomic_DNA"/>
</dbReference>
<dbReference type="PANTHER" id="PTHR34414:SF1">
    <property type="entry name" value="SUBTILISIN-LIKE SERINE PROTEASE"/>
    <property type="match status" value="1"/>
</dbReference>
<evidence type="ECO:0000313" key="3">
    <source>
        <dbReference type="Proteomes" id="UP001375240"/>
    </source>
</evidence>
<accession>A0AAV9ULX4</accession>
<keyword evidence="3" id="KW-1185">Reference proteome</keyword>
<proteinExistence type="predicted"/>
<protein>
    <submittedName>
        <fullName evidence="2">Uncharacterized protein</fullName>
    </submittedName>
</protein>
<keyword evidence="1" id="KW-1133">Transmembrane helix</keyword>
<dbReference type="Proteomes" id="UP001375240">
    <property type="component" value="Unassembled WGS sequence"/>
</dbReference>
<gene>
    <name evidence="2" type="ORF">TWF696_007640</name>
</gene>
<feature type="transmembrane region" description="Helical" evidence="1">
    <location>
        <begin position="276"/>
        <end position="307"/>
    </location>
</feature>
<keyword evidence="1" id="KW-0812">Transmembrane</keyword>
<evidence type="ECO:0000256" key="1">
    <source>
        <dbReference type="SAM" id="Phobius"/>
    </source>
</evidence>
<name>A0AAV9ULX4_9PEZI</name>
<keyword evidence="1" id="KW-0472">Membrane</keyword>
<organism evidence="2 3">
    <name type="scientific">Orbilia brochopaga</name>
    <dbReference type="NCBI Taxonomy" id="3140254"/>
    <lineage>
        <taxon>Eukaryota</taxon>
        <taxon>Fungi</taxon>
        <taxon>Dikarya</taxon>
        <taxon>Ascomycota</taxon>
        <taxon>Pezizomycotina</taxon>
        <taxon>Orbiliomycetes</taxon>
        <taxon>Orbiliales</taxon>
        <taxon>Orbiliaceae</taxon>
        <taxon>Orbilia</taxon>
    </lineage>
</organism>